<gene>
    <name evidence="1" type="ORF">DPRO_3416</name>
</gene>
<evidence type="ECO:0000313" key="1">
    <source>
        <dbReference type="EMBL" id="SOB60330.1"/>
    </source>
</evidence>
<dbReference type="Proteomes" id="UP000219215">
    <property type="component" value="Chromosome DPRO"/>
</dbReference>
<name>A0A2C8FCG9_9BACT</name>
<keyword evidence="2" id="KW-1185">Reference proteome</keyword>
<accession>A0A2C8FCG9</accession>
<dbReference type="OrthoDB" id="5458779at2"/>
<dbReference type="RefSeq" id="WP_097013069.1">
    <property type="nucleotide sequence ID" value="NZ_LT907975.1"/>
</dbReference>
<evidence type="ECO:0000313" key="2">
    <source>
        <dbReference type="Proteomes" id="UP000219215"/>
    </source>
</evidence>
<organism evidence="1 2">
    <name type="scientific">Pseudodesulfovibrio profundus</name>
    <dbReference type="NCBI Taxonomy" id="57320"/>
    <lineage>
        <taxon>Bacteria</taxon>
        <taxon>Pseudomonadati</taxon>
        <taxon>Thermodesulfobacteriota</taxon>
        <taxon>Desulfovibrionia</taxon>
        <taxon>Desulfovibrionales</taxon>
        <taxon>Desulfovibrionaceae</taxon>
    </lineage>
</organism>
<sequence>MTFITAARFDKDTFEKHEEVRTKADAVQKHLEDIALDVGLDPERNVTRTDTGDEIRIGVSEYMDQYYREAPGAWRHY</sequence>
<dbReference type="KEGG" id="pprf:DPRO_3416"/>
<proteinExistence type="predicted"/>
<protein>
    <submittedName>
        <fullName evidence="1">Uncharacterized protein</fullName>
    </submittedName>
</protein>
<reference evidence="2" key="1">
    <citation type="submission" date="2017-09" db="EMBL/GenBank/DDBJ databases">
        <authorList>
            <person name="Regsiter A."/>
            <person name="William W."/>
        </authorList>
    </citation>
    <scope>NUCLEOTIDE SEQUENCE [LARGE SCALE GENOMIC DNA]</scope>
    <source>
        <strain evidence="2">500-1</strain>
    </source>
</reference>
<dbReference type="AlphaFoldDB" id="A0A2C8FCG9"/>
<dbReference type="EMBL" id="LT907975">
    <property type="protein sequence ID" value="SOB60330.1"/>
    <property type="molecule type" value="Genomic_DNA"/>
</dbReference>